<keyword evidence="1" id="KW-0472">Membrane</keyword>
<name>A0ABP1NAS7_XYLVO</name>
<keyword evidence="1" id="KW-0812">Transmembrane</keyword>
<keyword evidence="3" id="KW-1185">Reference proteome</keyword>
<dbReference type="EMBL" id="CAXAJV020001288">
    <property type="protein sequence ID" value="CAL7938094.1"/>
    <property type="molecule type" value="Genomic_DNA"/>
</dbReference>
<proteinExistence type="predicted"/>
<sequence length="311" mass="35152">MPLNIQVNKWAPKLTIIFQLTIWSIVGVILLQKGAISLSEKLKERNDTVTTQETLTRQNKGELIKELHVTESYLKPVKFQIGTHLNDVITDNPDDVTSNGQWPRKVHINSHKTGNIGSGTFETTVTLKKQITIDREHDARDIRSIQTPTVHTSNKNEVEKVNRKENATVPRNFNENPYDIQNTTVLLKIKDSDSSSFVTPSERNIEHENNNMSYKSIEKNKNDVKSRLQPVNRVGAAIAIIMLAIGVLMLLLGPLIVIVRAFNNKRRIRKILKAKNSNDLPPTYEEATLMDQAPRYSTLQLNTLLDSSSSV</sequence>
<comment type="caution">
    <text evidence="2">The sequence shown here is derived from an EMBL/GenBank/DDBJ whole genome shotgun (WGS) entry which is preliminary data.</text>
</comment>
<evidence type="ECO:0000313" key="3">
    <source>
        <dbReference type="Proteomes" id="UP001642520"/>
    </source>
</evidence>
<reference evidence="2 3" key="1">
    <citation type="submission" date="2024-08" db="EMBL/GenBank/DDBJ databases">
        <authorList>
            <person name="Will J Nash"/>
            <person name="Angela Man"/>
            <person name="Seanna McTaggart"/>
            <person name="Kendall Baker"/>
            <person name="Tom Barker"/>
            <person name="Leah Catchpole"/>
            <person name="Alex Durrant"/>
            <person name="Karim Gharbi"/>
            <person name="Naomi Irish"/>
            <person name="Gemy Kaithakottil"/>
            <person name="Debby Ku"/>
            <person name="Aaliyah Providence"/>
            <person name="Felix Shaw"/>
            <person name="David Swarbreck"/>
            <person name="Chris Watkins"/>
            <person name="Ann M. McCartney"/>
            <person name="Giulio Formenti"/>
            <person name="Alice Mouton"/>
            <person name="Noel Vella"/>
            <person name="Bjorn M von Reumont"/>
            <person name="Adriana Vella"/>
            <person name="Wilfried Haerty"/>
        </authorList>
    </citation>
    <scope>NUCLEOTIDE SEQUENCE [LARGE SCALE GENOMIC DNA]</scope>
</reference>
<evidence type="ECO:0000313" key="2">
    <source>
        <dbReference type="EMBL" id="CAL7938094.1"/>
    </source>
</evidence>
<organism evidence="2 3">
    <name type="scientific">Xylocopa violacea</name>
    <name type="common">Violet carpenter bee</name>
    <name type="synonym">Apis violacea</name>
    <dbReference type="NCBI Taxonomy" id="135666"/>
    <lineage>
        <taxon>Eukaryota</taxon>
        <taxon>Metazoa</taxon>
        <taxon>Ecdysozoa</taxon>
        <taxon>Arthropoda</taxon>
        <taxon>Hexapoda</taxon>
        <taxon>Insecta</taxon>
        <taxon>Pterygota</taxon>
        <taxon>Neoptera</taxon>
        <taxon>Endopterygota</taxon>
        <taxon>Hymenoptera</taxon>
        <taxon>Apocrita</taxon>
        <taxon>Aculeata</taxon>
        <taxon>Apoidea</taxon>
        <taxon>Anthophila</taxon>
        <taxon>Apidae</taxon>
        <taxon>Xylocopa</taxon>
        <taxon>Xylocopa</taxon>
    </lineage>
</organism>
<dbReference type="Proteomes" id="UP001642520">
    <property type="component" value="Unassembled WGS sequence"/>
</dbReference>
<accession>A0ABP1NAS7</accession>
<feature type="transmembrane region" description="Helical" evidence="1">
    <location>
        <begin position="234"/>
        <end position="262"/>
    </location>
</feature>
<gene>
    <name evidence="2" type="ORF">XYLVIOL_LOCUS3086</name>
</gene>
<evidence type="ECO:0000256" key="1">
    <source>
        <dbReference type="SAM" id="Phobius"/>
    </source>
</evidence>
<protein>
    <submittedName>
        <fullName evidence="2">Uncharacterized protein</fullName>
    </submittedName>
</protein>
<keyword evidence="1" id="KW-1133">Transmembrane helix</keyword>